<organism evidence="2 3">
    <name type="scientific">Araneus ventricosus</name>
    <name type="common">Orbweaver spider</name>
    <name type="synonym">Epeira ventricosa</name>
    <dbReference type="NCBI Taxonomy" id="182803"/>
    <lineage>
        <taxon>Eukaryota</taxon>
        <taxon>Metazoa</taxon>
        <taxon>Ecdysozoa</taxon>
        <taxon>Arthropoda</taxon>
        <taxon>Chelicerata</taxon>
        <taxon>Arachnida</taxon>
        <taxon>Araneae</taxon>
        <taxon>Araneomorphae</taxon>
        <taxon>Entelegynae</taxon>
        <taxon>Araneoidea</taxon>
        <taxon>Araneidae</taxon>
        <taxon>Araneus</taxon>
    </lineage>
</organism>
<dbReference type="Proteomes" id="UP000499080">
    <property type="component" value="Unassembled WGS sequence"/>
</dbReference>
<feature type="region of interest" description="Disordered" evidence="1">
    <location>
        <begin position="146"/>
        <end position="176"/>
    </location>
</feature>
<protein>
    <submittedName>
        <fullName evidence="2">Uncharacterized protein</fullName>
    </submittedName>
</protein>
<name>A0A4Y2P8W2_ARAVE</name>
<proteinExistence type="predicted"/>
<evidence type="ECO:0000256" key="1">
    <source>
        <dbReference type="SAM" id="MobiDB-lite"/>
    </source>
</evidence>
<sequence length="605" mass="68385">MIKLLLMETFDCQLKTKIVLSLGHCIAACCTNKSYVLETANFDAFLKKSLQLGDAELSSACKYLLQVCLANKGSPESNMDCTRDSRFDGFSPLKCDPEYFSDNLKDNFVLNETDAKIPSLKQSCTKVPSVRSSSLKVKSNSRSLEKAYSSSSSSRENTVQTAHRSRKVSKISRTQNNLSSIKKERLCNSSAVQCDLLSGQQFSPRVKKYSASIHSNTNLNSSKCKSYKKEMNQSSLAYDKFSKQDIISNRMPFSDFLTKETKSSNTKFENQSFPKTDYTKTVSDSLISERHTYNKARLNENVKLPMNNSTKVESISQDNISNSFSSNEKKFTNQNSMQEECPRLFKKKKERISSDISSSSSSEYSFTPYNLKNSKSRGKESDNQFGFCIPYQSEINLPKISKSKSKNVDYENNCMKWNSNDKFQAPVRKPLFSFKAESQVKRNHPSEFSLKLSPIKFENGWTEDNSFLSCKMIPEIGEENLFDLTKFTDVSLQHGKRLMDSGFSSNHVSQSSRKSDTYLGDCYQSTNQIILPQTSRIFENPYQKKRSWSCSSTGTCNKSFSPLSSPLNSSRHVQVIVLPKETCEQHGLSASVELLEVVSLEDIKS</sequence>
<evidence type="ECO:0000313" key="2">
    <source>
        <dbReference type="EMBL" id="GBN47731.1"/>
    </source>
</evidence>
<dbReference type="EMBL" id="BGPR01010731">
    <property type="protein sequence ID" value="GBN47731.1"/>
    <property type="molecule type" value="Genomic_DNA"/>
</dbReference>
<comment type="caution">
    <text evidence="2">The sequence shown here is derived from an EMBL/GenBank/DDBJ whole genome shotgun (WGS) entry which is preliminary data.</text>
</comment>
<gene>
    <name evidence="2" type="ORF">AVEN_16288_1</name>
</gene>
<accession>A0A4Y2P8W2</accession>
<keyword evidence="3" id="KW-1185">Reference proteome</keyword>
<reference evidence="2 3" key="1">
    <citation type="journal article" date="2019" name="Sci. Rep.">
        <title>Orb-weaving spider Araneus ventricosus genome elucidates the spidroin gene catalogue.</title>
        <authorList>
            <person name="Kono N."/>
            <person name="Nakamura H."/>
            <person name="Ohtoshi R."/>
            <person name="Moran D.A.P."/>
            <person name="Shinohara A."/>
            <person name="Yoshida Y."/>
            <person name="Fujiwara M."/>
            <person name="Mori M."/>
            <person name="Tomita M."/>
            <person name="Arakawa K."/>
        </authorList>
    </citation>
    <scope>NUCLEOTIDE SEQUENCE [LARGE SCALE GENOMIC DNA]</scope>
</reference>
<dbReference type="AlphaFoldDB" id="A0A4Y2P8W2"/>
<evidence type="ECO:0000313" key="3">
    <source>
        <dbReference type="Proteomes" id="UP000499080"/>
    </source>
</evidence>
<dbReference type="OrthoDB" id="6472876at2759"/>